<protein>
    <submittedName>
        <fullName evidence="1">Uncharacterized protein</fullName>
    </submittedName>
</protein>
<evidence type="ECO:0000313" key="1">
    <source>
        <dbReference type="EMBL" id="DAE24635.1"/>
    </source>
</evidence>
<organism evidence="1">
    <name type="scientific">Myoviridae sp. ctPVE25</name>
    <dbReference type="NCBI Taxonomy" id="2826649"/>
    <lineage>
        <taxon>Viruses</taxon>
        <taxon>Duplodnaviria</taxon>
        <taxon>Heunggongvirae</taxon>
        <taxon>Uroviricota</taxon>
        <taxon>Caudoviricetes</taxon>
    </lineage>
</organism>
<dbReference type="EMBL" id="BK015779">
    <property type="protein sequence ID" value="DAE24635.1"/>
    <property type="molecule type" value="Genomic_DNA"/>
</dbReference>
<proteinExistence type="predicted"/>
<reference evidence="1" key="1">
    <citation type="journal article" date="2021" name="Proc. Natl. Acad. Sci. U.S.A.">
        <title>A Catalog of Tens of Thousands of Viruses from Human Metagenomes Reveals Hidden Associations with Chronic Diseases.</title>
        <authorList>
            <person name="Tisza M.J."/>
            <person name="Buck C.B."/>
        </authorList>
    </citation>
    <scope>NUCLEOTIDE SEQUENCE</scope>
    <source>
        <strain evidence="1">CtPVE25</strain>
    </source>
</reference>
<accession>A0A8S5R0L2</accession>
<name>A0A8S5R0L2_9CAUD</name>
<sequence length="55" mass="6598">MSVFVPEKQAQARAASLLIAQRVRDYFKDAAHRAEFEIWYEQRYGKKYTWKKVTS</sequence>